<sequence length="762" mass="84817">MGLSIVLESQNNFEVGSRPKIARSLHSSRKNAEERFVYQCANAEDRDKEVQNLGTRYLSGSEHKELFLNNPASPCQKSMPSKLIALDIIDDGMVKRSSMYQGSREIRRMLKLRGGEKNLDPYLNDGSFLSFELVNSTPWRTSNESVKFPQLKKEPLMPLKLQPKSSSVVQSLPKSNMEFLDLSFRDLPVDRSKISISYSDAAPAGSSSADSMLGISLQTEEINNILVKAAPDFVEEGQVKETKCRHQFLSSGVEANIYEKDAVCVLSKCFSEKVGISNSCYKEREILKSNYKTRFSPFKKMLDPVMKSKSLRTQSLMEPGTTSSTPDTVSLSRYKVFPRSLMNDFSKAAQQIDNDRASDQVIKTVTSPVHLHAILKWEFSHGSSSYEFSVKDPEDILSAKTWKTENAFNWVYTFHCCKMKSNSIIHGKKNRLLQPSHMIGQMQVSCYLCSEISEAGSLNNSAVTEFTLYDIAQARRNVAIEKSHCPSDSNQTSAFAVDDSLVRGCSSEFDTDPSTSYPWASADLLPNLEIAAIVTQLPFTKKEASENMQARDNDNCGNQDLPSSHAADQTRVTIDGYSSPAYVKVVTPSGKHGLPNKEDVGPSSLLDRWRFGGGCDCGGWDMGCPIVVFDNANNDNVTSRAETQQPNILFVKGKKEKVPALTITETGKGQYAVDFHAQLSTLQAFSICIAILHSSEASSAIGQDNNKYKLYSNSLKLILEEEVRHIIEAVAEEEKRKEKRKVEQAPPSFFLDHPPFSPMGRV</sequence>
<feature type="compositionally biased region" description="Basic and acidic residues" evidence="1">
    <location>
        <begin position="734"/>
        <end position="743"/>
    </location>
</feature>
<dbReference type="Proteomes" id="UP001552299">
    <property type="component" value="Unassembled WGS sequence"/>
</dbReference>
<proteinExistence type="predicted"/>
<accession>A0ABD0VR76</accession>
<dbReference type="Pfam" id="PF12043">
    <property type="entry name" value="DUF3527"/>
    <property type="match status" value="1"/>
</dbReference>
<dbReference type="AlphaFoldDB" id="A0ABD0VR76"/>
<organism evidence="2 3">
    <name type="scientific">Dendrobium thyrsiflorum</name>
    <name type="common">Pinecone-like raceme dendrobium</name>
    <name type="synonym">Orchid</name>
    <dbReference type="NCBI Taxonomy" id="117978"/>
    <lineage>
        <taxon>Eukaryota</taxon>
        <taxon>Viridiplantae</taxon>
        <taxon>Streptophyta</taxon>
        <taxon>Embryophyta</taxon>
        <taxon>Tracheophyta</taxon>
        <taxon>Spermatophyta</taxon>
        <taxon>Magnoliopsida</taxon>
        <taxon>Liliopsida</taxon>
        <taxon>Asparagales</taxon>
        <taxon>Orchidaceae</taxon>
        <taxon>Epidendroideae</taxon>
        <taxon>Malaxideae</taxon>
        <taxon>Dendrobiinae</taxon>
        <taxon>Dendrobium</taxon>
    </lineage>
</organism>
<dbReference type="EMBL" id="JANQDX010000002">
    <property type="protein sequence ID" value="KAL0927203.1"/>
    <property type="molecule type" value="Genomic_DNA"/>
</dbReference>
<comment type="caution">
    <text evidence="2">The sequence shown here is derived from an EMBL/GenBank/DDBJ whole genome shotgun (WGS) entry which is preliminary data.</text>
</comment>
<evidence type="ECO:0000313" key="2">
    <source>
        <dbReference type="EMBL" id="KAL0927203.1"/>
    </source>
</evidence>
<evidence type="ECO:0000256" key="1">
    <source>
        <dbReference type="SAM" id="MobiDB-lite"/>
    </source>
</evidence>
<feature type="compositionally biased region" description="Polar residues" evidence="1">
    <location>
        <begin position="555"/>
        <end position="564"/>
    </location>
</feature>
<keyword evidence="3" id="KW-1185">Reference proteome</keyword>
<feature type="compositionally biased region" description="Basic and acidic residues" evidence="1">
    <location>
        <begin position="544"/>
        <end position="554"/>
    </location>
</feature>
<name>A0ABD0VR76_DENTH</name>
<dbReference type="PANTHER" id="PTHR31390">
    <property type="entry name" value="EXPRESSED PROTEIN"/>
    <property type="match status" value="1"/>
</dbReference>
<gene>
    <name evidence="2" type="ORF">M5K25_001366</name>
</gene>
<dbReference type="InterPro" id="IPR021916">
    <property type="entry name" value="DUF3527"/>
</dbReference>
<evidence type="ECO:0000313" key="3">
    <source>
        <dbReference type="Proteomes" id="UP001552299"/>
    </source>
</evidence>
<protein>
    <submittedName>
        <fullName evidence="2">Uncharacterized protein</fullName>
    </submittedName>
</protein>
<feature type="region of interest" description="Disordered" evidence="1">
    <location>
        <begin position="544"/>
        <end position="564"/>
    </location>
</feature>
<reference evidence="2 3" key="1">
    <citation type="journal article" date="2024" name="Plant Biotechnol. J.">
        <title>Dendrobium thyrsiflorum genome and its molecular insights into genes involved in important horticultural traits.</title>
        <authorList>
            <person name="Chen B."/>
            <person name="Wang J.Y."/>
            <person name="Zheng P.J."/>
            <person name="Li K.L."/>
            <person name="Liang Y.M."/>
            <person name="Chen X.F."/>
            <person name="Zhang C."/>
            <person name="Zhao X."/>
            <person name="He X."/>
            <person name="Zhang G.Q."/>
            <person name="Liu Z.J."/>
            <person name="Xu Q."/>
        </authorList>
    </citation>
    <scope>NUCLEOTIDE SEQUENCE [LARGE SCALE GENOMIC DNA]</scope>
    <source>
        <strain evidence="2">GZMU011</strain>
    </source>
</reference>
<feature type="region of interest" description="Disordered" evidence="1">
    <location>
        <begin position="734"/>
        <end position="762"/>
    </location>
</feature>
<dbReference type="PANTHER" id="PTHR31390:SF0">
    <property type="entry name" value="DOMAIN PROTEIN, PUTATIVE (DUF3527)-RELATED"/>
    <property type="match status" value="1"/>
</dbReference>